<accession>A0A7G6YAK9</accession>
<dbReference type="PANTHER" id="PTHR14218:SF15">
    <property type="entry name" value="TRIPEPTIDYL-PEPTIDASE 1"/>
    <property type="match status" value="1"/>
</dbReference>
<name>A0A7G6YAK9_9MICO</name>
<dbReference type="GO" id="GO:0008240">
    <property type="term" value="F:tripeptidyl-peptidase activity"/>
    <property type="evidence" value="ECO:0007669"/>
    <property type="project" value="TreeGrafter"/>
</dbReference>
<evidence type="ECO:0000256" key="1">
    <source>
        <dbReference type="SAM" id="SignalP"/>
    </source>
</evidence>
<dbReference type="PANTHER" id="PTHR14218">
    <property type="entry name" value="PROTEASE S8 TRIPEPTIDYL PEPTIDASE I CLN2"/>
    <property type="match status" value="1"/>
</dbReference>
<reference evidence="4" key="1">
    <citation type="submission" date="2019-09" db="EMBL/GenBank/DDBJ databases">
        <title>Antimicrobial potential of Antarctic Bacteria.</title>
        <authorList>
            <person name="Benaud N."/>
            <person name="Edwards R.J."/>
            <person name="Ferrari B.C."/>
        </authorList>
    </citation>
    <scope>NUCLEOTIDE SEQUENCE [LARGE SCALE GENOMIC DNA]</scope>
    <source>
        <strain evidence="4">INR9</strain>
    </source>
</reference>
<evidence type="ECO:0000313" key="4">
    <source>
        <dbReference type="Proteomes" id="UP000515511"/>
    </source>
</evidence>
<keyword evidence="1" id="KW-0732">Signal</keyword>
<dbReference type="CDD" id="cd04056">
    <property type="entry name" value="Peptidases_S53"/>
    <property type="match status" value="1"/>
</dbReference>
<feature type="signal peptide" evidence="1">
    <location>
        <begin position="1"/>
        <end position="29"/>
    </location>
</feature>
<gene>
    <name evidence="3" type="ORF">F1C12_10545</name>
</gene>
<dbReference type="KEGG" id="lse:F1C12_10545"/>
<evidence type="ECO:0000259" key="2">
    <source>
        <dbReference type="PROSITE" id="PS51695"/>
    </source>
</evidence>
<protein>
    <recommendedName>
        <fullName evidence="2">Peptidase S53 domain-containing protein</fullName>
    </recommendedName>
</protein>
<dbReference type="InterPro" id="IPR050819">
    <property type="entry name" value="Tripeptidyl-peptidase_I"/>
</dbReference>
<dbReference type="SUPFAM" id="SSF52743">
    <property type="entry name" value="Subtilisin-like"/>
    <property type="match status" value="1"/>
</dbReference>
<dbReference type="GO" id="GO:0006508">
    <property type="term" value="P:proteolysis"/>
    <property type="evidence" value="ECO:0007669"/>
    <property type="project" value="InterPro"/>
</dbReference>
<feature type="chain" id="PRO_5028873403" description="Peptidase S53 domain-containing protein" evidence="1">
    <location>
        <begin position="30"/>
        <end position="433"/>
    </location>
</feature>
<dbReference type="Gene3D" id="3.40.50.200">
    <property type="entry name" value="Peptidase S8/S53 domain"/>
    <property type="match status" value="1"/>
</dbReference>
<proteinExistence type="predicted"/>
<evidence type="ECO:0000313" key="3">
    <source>
        <dbReference type="EMBL" id="QNE35524.1"/>
    </source>
</evidence>
<dbReference type="EMBL" id="CP043641">
    <property type="protein sequence ID" value="QNE35524.1"/>
    <property type="molecule type" value="Genomic_DNA"/>
</dbReference>
<dbReference type="GO" id="GO:0004252">
    <property type="term" value="F:serine-type endopeptidase activity"/>
    <property type="evidence" value="ECO:0007669"/>
    <property type="project" value="InterPro"/>
</dbReference>
<sequence>MKRSSFVSLGLAVAGAAALAVAVTAPASAATPSAATPDTSGVYSVHPIVEKAGFSTSAVTPSLTPAQCLAQTAGRVACQTPDSIRAAYDIPATINGVPAGTGQTVVIVDAFGSPTVQSDLATFSGAFGLPTPNLTVYYPGGKPTWTGKKTQLGWAEETSLDVQWAHAVAPGANIALVVAANDRGATIDNAIKYAVDNKLGNVLSMSFGEADNLISSPNANNGQTSQGEKSFVKGAAQGMSLFASSGDEGSDNGAGFANYAFPASDPNVTSVGGTNLWAGSGLNQPRETVWGDYANCPLTCAFGVVGETGGAPSLFTAKGGSDVAYNASVYTGVLTYLGFLGGDNNGLYFFGGTSAGSPQWAALTADTIQAVGHTVGNVGQQAQSWASKGLLYDVTVGSNTTPTFSGGYSATAGWDRPTGWGTPDVNGIIAALK</sequence>
<organism evidence="3 4">
    <name type="scientific">Leifsonia shinshuensis</name>
    <dbReference type="NCBI Taxonomy" id="150026"/>
    <lineage>
        <taxon>Bacteria</taxon>
        <taxon>Bacillati</taxon>
        <taxon>Actinomycetota</taxon>
        <taxon>Actinomycetes</taxon>
        <taxon>Micrococcales</taxon>
        <taxon>Microbacteriaceae</taxon>
        <taxon>Leifsonia</taxon>
    </lineage>
</organism>
<dbReference type="InterPro" id="IPR030400">
    <property type="entry name" value="Sedolisin_dom"/>
</dbReference>
<feature type="domain" description="Peptidase S53" evidence="2">
    <location>
        <begin position="78"/>
        <end position="433"/>
    </location>
</feature>
<dbReference type="InterPro" id="IPR036852">
    <property type="entry name" value="Peptidase_S8/S53_dom_sf"/>
</dbReference>
<dbReference type="Proteomes" id="UP000515511">
    <property type="component" value="Chromosome"/>
</dbReference>
<dbReference type="RefSeq" id="WP_185278685.1">
    <property type="nucleotide sequence ID" value="NZ_CP043641.1"/>
</dbReference>
<dbReference type="AlphaFoldDB" id="A0A7G6YAK9"/>
<dbReference type="PROSITE" id="PS51695">
    <property type="entry name" value="SEDOLISIN"/>
    <property type="match status" value="1"/>
</dbReference>